<accession>A0AAD2DJL2</accession>
<evidence type="ECO:0000256" key="1">
    <source>
        <dbReference type="SAM" id="MobiDB-lite"/>
    </source>
</evidence>
<dbReference type="PANTHER" id="PTHR33193:SF43">
    <property type="entry name" value="TRANSMEMBRANE PROTEIN DDB_G0273707_DDB_G0273361-LIKE"/>
    <property type="match status" value="1"/>
</dbReference>
<feature type="compositionally biased region" description="Low complexity" evidence="1">
    <location>
        <begin position="33"/>
        <end position="47"/>
    </location>
</feature>
<gene>
    <name evidence="2" type="ORF">FPE_LOCUS1177</name>
</gene>
<proteinExistence type="predicted"/>
<name>A0AAD2DJL2_9LAMI</name>
<organism evidence="2 3">
    <name type="scientific">Fraxinus pennsylvanica</name>
    <dbReference type="NCBI Taxonomy" id="56036"/>
    <lineage>
        <taxon>Eukaryota</taxon>
        <taxon>Viridiplantae</taxon>
        <taxon>Streptophyta</taxon>
        <taxon>Embryophyta</taxon>
        <taxon>Tracheophyta</taxon>
        <taxon>Spermatophyta</taxon>
        <taxon>Magnoliopsida</taxon>
        <taxon>eudicotyledons</taxon>
        <taxon>Gunneridae</taxon>
        <taxon>Pentapetalae</taxon>
        <taxon>asterids</taxon>
        <taxon>lamiids</taxon>
        <taxon>Lamiales</taxon>
        <taxon>Oleaceae</taxon>
        <taxon>Oleeae</taxon>
        <taxon>Fraxinus</taxon>
    </lineage>
</organism>
<evidence type="ECO:0000313" key="2">
    <source>
        <dbReference type="EMBL" id="CAI9753746.1"/>
    </source>
</evidence>
<protein>
    <submittedName>
        <fullName evidence="2">Uncharacterized protein</fullName>
    </submittedName>
</protein>
<dbReference type="AlphaFoldDB" id="A0AAD2DJL2"/>
<evidence type="ECO:0000313" key="3">
    <source>
        <dbReference type="Proteomes" id="UP000834106"/>
    </source>
</evidence>
<dbReference type="EMBL" id="OU503036">
    <property type="protein sequence ID" value="CAI9753746.1"/>
    <property type="molecule type" value="Genomic_DNA"/>
</dbReference>
<dbReference type="InterPro" id="IPR021899">
    <property type="entry name" value="DUF3511"/>
</dbReference>
<dbReference type="Proteomes" id="UP000834106">
    <property type="component" value="Chromosome 1"/>
</dbReference>
<dbReference type="PANTHER" id="PTHR33193">
    <property type="entry name" value="DOMAIN PROTEIN, PUTATIVE (DUF3511)-RELATED"/>
    <property type="match status" value="1"/>
</dbReference>
<dbReference type="Pfam" id="PF12023">
    <property type="entry name" value="DUF3511"/>
    <property type="match status" value="1"/>
</dbReference>
<feature type="region of interest" description="Disordered" evidence="1">
    <location>
        <begin position="1"/>
        <end position="63"/>
    </location>
</feature>
<keyword evidence="3" id="KW-1185">Reference proteome</keyword>
<reference evidence="2" key="1">
    <citation type="submission" date="2023-05" db="EMBL/GenBank/DDBJ databases">
        <authorList>
            <person name="Huff M."/>
        </authorList>
    </citation>
    <scope>NUCLEOTIDE SEQUENCE</scope>
</reference>
<sequence>MEKFSRSKSSRVQVEKYSSINGEAPTSMQDLRSYSTSTSSYGSSSVHNPPPPPVPLPHLDHNPAKINKQKNWVSSSSSKRWSFNDPELQRKKRIASYKAYSMEGKMKGSFKKSVSWIKETCNHVVHGWW</sequence>
<feature type="compositionally biased region" description="Polar residues" evidence="1">
    <location>
        <begin position="10"/>
        <end position="32"/>
    </location>
</feature>